<dbReference type="Pfam" id="PF25876">
    <property type="entry name" value="HH_MFP_RND"/>
    <property type="match status" value="1"/>
</dbReference>
<evidence type="ECO:0000259" key="10">
    <source>
        <dbReference type="Pfam" id="PF25917"/>
    </source>
</evidence>
<dbReference type="PANTHER" id="PTHR30469:SF12">
    <property type="entry name" value="MULTIDRUG RESISTANCE PROTEIN MDTA"/>
    <property type="match status" value="1"/>
</dbReference>
<evidence type="ECO:0000256" key="5">
    <source>
        <dbReference type="ARBA" id="ARBA00022519"/>
    </source>
</evidence>
<evidence type="ECO:0000256" key="1">
    <source>
        <dbReference type="ARBA" id="ARBA00004236"/>
    </source>
</evidence>
<dbReference type="GO" id="GO:0030313">
    <property type="term" value="C:cell envelope"/>
    <property type="evidence" value="ECO:0007669"/>
    <property type="project" value="UniProtKB-SubCell"/>
</dbReference>
<reference evidence="13 14" key="1">
    <citation type="submission" date="2019-06" db="EMBL/GenBank/DDBJ databases">
        <title>New taxonomy in bacterial strain CC-CFT640, isolated from vineyard.</title>
        <authorList>
            <person name="Lin S.-Y."/>
            <person name="Tsai C.-F."/>
            <person name="Young C.-C."/>
        </authorList>
    </citation>
    <scope>NUCLEOTIDE SEQUENCE [LARGE SCALE GENOMIC DNA]</scope>
    <source>
        <strain evidence="13 14">CC-CFT640</strain>
    </source>
</reference>
<comment type="caution">
    <text evidence="13">The sequence shown here is derived from an EMBL/GenBank/DDBJ whole genome shotgun (WGS) entry which is preliminary data.</text>
</comment>
<dbReference type="InterPro" id="IPR058625">
    <property type="entry name" value="MdtA-like_BSH"/>
</dbReference>
<comment type="similarity">
    <text evidence="2">Belongs to the membrane fusion protein (MFP) (TC 8.A.1) family.</text>
</comment>
<accession>A0A5C8PMM0</accession>
<keyword evidence="5" id="KW-0997">Cell inner membrane</keyword>
<evidence type="ECO:0000256" key="6">
    <source>
        <dbReference type="ARBA" id="ARBA00023136"/>
    </source>
</evidence>
<dbReference type="Proteomes" id="UP000321638">
    <property type="component" value="Unassembled WGS sequence"/>
</dbReference>
<dbReference type="NCBIfam" id="TIGR01730">
    <property type="entry name" value="RND_mfp"/>
    <property type="match status" value="1"/>
</dbReference>
<dbReference type="GO" id="GO:1990281">
    <property type="term" value="C:efflux pump complex"/>
    <property type="evidence" value="ECO:0007669"/>
    <property type="project" value="TreeGrafter"/>
</dbReference>
<keyword evidence="4" id="KW-1003">Cell membrane</keyword>
<feature type="coiled-coil region" evidence="7">
    <location>
        <begin position="124"/>
        <end position="189"/>
    </location>
</feature>
<feature type="domain" description="Multidrug resistance protein MdtA-like barrel-sandwich hybrid" evidence="10">
    <location>
        <begin position="83"/>
        <end position="226"/>
    </location>
</feature>
<evidence type="ECO:0000256" key="3">
    <source>
        <dbReference type="ARBA" id="ARBA00022448"/>
    </source>
</evidence>
<evidence type="ECO:0000313" key="13">
    <source>
        <dbReference type="EMBL" id="TXL75188.1"/>
    </source>
</evidence>
<gene>
    <name evidence="13" type="ORF">FHP25_15020</name>
</gene>
<organism evidence="13 14">
    <name type="scientific">Vineibacter terrae</name>
    <dbReference type="NCBI Taxonomy" id="2586908"/>
    <lineage>
        <taxon>Bacteria</taxon>
        <taxon>Pseudomonadati</taxon>
        <taxon>Pseudomonadota</taxon>
        <taxon>Alphaproteobacteria</taxon>
        <taxon>Hyphomicrobiales</taxon>
        <taxon>Vineibacter</taxon>
    </lineage>
</organism>
<evidence type="ECO:0000256" key="7">
    <source>
        <dbReference type="SAM" id="Coils"/>
    </source>
</evidence>
<feature type="compositionally biased region" description="Basic and acidic residues" evidence="8">
    <location>
        <begin position="417"/>
        <end position="433"/>
    </location>
</feature>
<dbReference type="InterPro" id="IPR058626">
    <property type="entry name" value="MdtA-like_b-barrel"/>
</dbReference>
<dbReference type="AlphaFoldDB" id="A0A5C8PMM0"/>
<proteinExistence type="inferred from homology"/>
<dbReference type="OrthoDB" id="9783047at2"/>
<evidence type="ECO:0000256" key="4">
    <source>
        <dbReference type="ARBA" id="ARBA00022475"/>
    </source>
</evidence>
<dbReference type="Gene3D" id="1.10.287.470">
    <property type="entry name" value="Helix hairpin bin"/>
    <property type="match status" value="1"/>
</dbReference>
<feature type="domain" description="Multidrug resistance protein MdtA-like beta-barrel" evidence="11">
    <location>
        <begin position="230"/>
        <end position="311"/>
    </location>
</feature>
<evidence type="ECO:0000256" key="8">
    <source>
        <dbReference type="SAM" id="MobiDB-lite"/>
    </source>
</evidence>
<keyword evidence="3" id="KW-0813">Transport</keyword>
<dbReference type="Pfam" id="PF25944">
    <property type="entry name" value="Beta-barrel_RND"/>
    <property type="match status" value="1"/>
</dbReference>
<dbReference type="EMBL" id="VDUZ01000015">
    <property type="protein sequence ID" value="TXL75188.1"/>
    <property type="molecule type" value="Genomic_DNA"/>
</dbReference>
<dbReference type="Gene3D" id="2.40.50.100">
    <property type="match status" value="1"/>
</dbReference>
<evidence type="ECO:0000259" key="9">
    <source>
        <dbReference type="Pfam" id="PF25876"/>
    </source>
</evidence>
<evidence type="ECO:0000259" key="12">
    <source>
        <dbReference type="Pfam" id="PF25967"/>
    </source>
</evidence>
<evidence type="ECO:0000259" key="11">
    <source>
        <dbReference type="Pfam" id="PF25944"/>
    </source>
</evidence>
<dbReference type="FunFam" id="2.40.420.20:FF:000001">
    <property type="entry name" value="Efflux RND transporter periplasmic adaptor subunit"/>
    <property type="match status" value="1"/>
</dbReference>
<dbReference type="RefSeq" id="WP_147847759.1">
    <property type="nucleotide sequence ID" value="NZ_VDUZ01000015.1"/>
</dbReference>
<dbReference type="Pfam" id="PF25967">
    <property type="entry name" value="RND-MFP_C"/>
    <property type="match status" value="1"/>
</dbReference>
<protein>
    <submittedName>
        <fullName evidence="13">Efflux RND transporter periplasmic adaptor subunit</fullName>
    </submittedName>
</protein>
<comment type="subcellular location">
    <subcellularLocation>
        <location evidence="1">Cell membrane</location>
    </subcellularLocation>
</comment>
<name>A0A5C8PMM0_9HYPH</name>
<keyword evidence="7" id="KW-0175">Coiled coil</keyword>
<feature type="compositionally biased region" description="Low complexity" evidence="8">
    <location>
        <begin position="394"/>
        <end position="410"/>
    </location>
</feature>
<feature type="domain" description="Multidrug resistance protein MdtA-like alpha-helical hairpin" evidence="9">
    <location>
        <begin position="123"/>
        <end position="193"/>
    </location>
</feature>
<dbReference type="Gene3D" id="2.40.30.170">
    <property type="match status" value="1"/>
</dbReference>
<keyword evidence="6" id="KW-0472">Membrane</keyword>
<dbReference type="InterPro" id="IPR058624">
    <property type="entry name" value="MdtA-like_HH"/>
</dbReference>
<evidence type="ECO:0000313" key="14">
    <source>
        <dbReference type="Proteomes" id="UP000321638"/>
    </source>
</evidence>
<evidence type="ECO:0000256" key="2">
    <source>
        <dbReference type="ARBA" id="ARBA00009477"/>
    </source>
</evidence>
<sequence>MRLGPMIKKLVRPLLLVTVLVVAAGAVAIAVMPRSQQQQQGQRPAGGRPGAPADRPVPVLAAAASIADVPVYLNGVGTIKALNTVTVRPQVDGKLIKISFKEGQDVERGYVLAEIDPTTYQAQLDQAVALKAQHQAQLANARMDVDRYTQLAKLNAGSQQQADAARAQAAQLEAQIKADEAAIENARAILGYTKVVAPISGRTGIRQIDEGNIVHASDATGIVVITQIRPISVLFNLPQQNLAEVNKAFAKEPLRVEALAADGRTVADRGILQVVDNQVDQTTGTVRLKAEFPNADLQLWPGQFVGVRLLTATLKQVVVVPAAAVQRGPNGPYVFVIQPDSTIAMRPVTITQQDERRAVIATGLDAQEQVVTSGFARLANGTRVAISQPAGDTARPPAGNPPDGARPPGARAGGGGEGRHKAGKSEGKPDAKP</sequence>
<dbReference type="GO" id="GO:0015562">
    <property type="term" value="F:efflux transmembrane transporter activity"/>
    <property type="evidence" value="ECO:0007669"/>
    <property type="project" value="TreeGrafter"/>
</dbReference>
<dbReference type="InterPro" id="IPR058627">
    <property type="entry name" value="MdtA-like_C"/>
</dbReference>
<dbReference type="Gene3D" id="2.40.420.20">
    <property type="match status" value="1"/>
</dbReference>
<feature type="domain" description="Multidrug resistance protein MdtA-like C-terminal permuted SH3" evidence="12">
    <location>
        <begin position="316"/>
        <end position="376"/>
    </location>
</feature>
<dbReference type="PANTHER" id="PTHR30469">
    <property type="entry name" value="MULTIDRUG RESISTANCE PROTEIN MDTA"/>
    <property type="match status" value="1"/>
</dbReference>
<dbReference type="Pfam" id="PF25917">
    <property type="entry name" value="BSH_RND"/>
    <property type="match status" value="1"/>
</dbReference>
<dbReference type="InterPro" id="IPR006143">
    <property type="entry name" value="RND_pump_MFP"/>
</dbReference>
<dbReference type="SUPFAM" id="SSF111369">
    <property type="entry name" value="HlyD-like secretion proteins"/>
    <property type="match status" value="1"/>
</dbReference>
<keyword evidence="14" id="KW-1185">Reference proteome</keyword>
<feature type="region of interest" description="Disordered" evidence="8">
    <location>
        <begin position="387"/>
        <end position="433"/>
    </location>
</feature>